<name>A0ABR5BMC1_9TREE</name>
<accession>A0ABR5BMC1</accession>
<proteinExistence type="predicted"/>
<dbReference type="Proteomes" id="UP000054272">
    <property type="component" value="Unassembled WGS sequence"/>
</dbReference>
<protein>
    <submittedName>
        <fullName evidence="1">Uncharacterized protein</fullName>
    </submittedName>
</protein>
<sequence>MPMGYYCQRLPPDAGDCHSCIHPDNAIHSGSTEEDEELARVPSAEGFQLSPFERLYGHPQKEVGIAFTHVAKGFTDTSKHRVSTLCCTCDAWSSSMRNLIQQEDQLSKFVSQ</sequence>
<keyword evidence="2" id="KW-1185">Reference proteome</keyword>
<gene>
    <name evidence="1" type="ORF">I306_06233</name>
</gene>
<evidence type="ECO:0000313" key="1">
    <source>
        <dbReference type="EMBL" id="KIR76801.1"/>
    </source>
</evidence>
<evidence type="ECO:0000313" key="2">
    <source>
        <dbReference type="Proteomes" id="UP000054272"/>
    </source>
</evidence>
<dbReference type="EMBL" id="KN848773">
    <property type="protein sequence ID" value="KIR76801.1"/>
    <property type="molecule type" value="Genomic_DNA"/>
</dbReference>
<organism evidence="1 2">
    <name type="scientific">Cryptococcus gattii EJB2</name>
    <dbReference type="NCBI Taxonomy" id="1296103"/>
    <lineage>
        <taxon>Eukaryota</taxon>
        <taxon>Fungi</taxon>
        <taxon>Dikarya</taxon>
        <taxon>Basidiomycota</taxon>
        <taxon>Agaricomycotina</taxon>
        <taxon>Tremellomycetes</taxon>
        <taxon>Tremellales</taxon>
        <taxon>Cryptococcaceae</taxon>
        <taxon>Cryptococcus</taxon>
        <taxon>Cryptococcus gattii species complex</taxon>
    </lineage>
</organism>
<reference evidence="1 2" key="1">
    <citation type="submission" date="2015-01" db="EMBL/GenBank/DDBJ databases">
        <title>The Genome Sequence of Cryptococcus gattii EJB2.</title>
        <authorList>
            <consortium name="The Broad Institute Genomics Platform"/>
            <person name="Cuomo C."/>
            <person name="Litvintseva A."/>
            <person name="Chen Y."/>
            <person name="Heitman J."/>
            <person name="Sun S."/>
            <person name="Springer D."/>
            <person name="Dromer F."/>
            <person name="Young S."/>
            <person name="Zeng Q."/>
            <person name="Gargeya S."/>
            <person name="Abouelleil A."/>
            <person name="Alvarado L."/>
            <person name="Chapman S.B."/>
            <person name="Gainer-Dewar J."/>
            <person name="Goldberg J."/>
            <person name="Griggs A."/>
            <person name="Gujja S."/>
            <person name="Hansen M."/>
            <person name="Howarth C."/>
            <person name="Imamovic A."/>
            <person name="Larimer J."/>
            <person name="Murphy C."/>
            <person name="Naylor J."/>
            <person name="Pearson M."/>
            <person name="Priest M."/>
            <person name="Roberts A."/>
            <person name="Saif S."/>
            <person name="Shea T."/>
            <person name="Sykes S."/>
            <person name="Wortman J."/>
            <person name="Nusbaum C."/>
            <person name="Birren B."/>
        </authorList>
    </citation>
    <scope>NUCLEOTIDE SEQUENCE [LARGE SCALE GENOMIC DNA]</scope>
    <source>
        <strain evidence="1 2">EJB2</strain>
    </source>
</reference>